<dbReference type="GO" id="GO:0016780">
    <property type="term" value="F:phosphotransferase activity, for other substituted phosphate groups"/>
    <property type="evidence" value="ECO:0007669"/>
    <property type="project" value="TreeGrafter"/>
</dbReference>
<name>A0A4P6EL37_9MICO</name>
<dbReference type="PANTHER" id="PTHR30576">
    <property type="entry name" value="COLANIC BIOSYNTHESIS UDP-GLUCOSE LIPID CARRIER TRANSFERASE"/>
    <property type="match status" value="1"/>
</dbReference>
<feature type="region of interest" description="Disordered" evidence="2">
    <location>
        <begin position="1"/>
        <end position="29"/>
    </location>
</feature>
<dbReference type="Pfam" id="PF13727">
    <property type="entry name" value="CoA_binding_3"/>
    <property type="match status" value="1"/>
</dbReference>
<evidence type="ECO:0000256" key="2">
    <source>
        <dbReference type="SAM" id="MobiDB-lite"/>
    </source>
</evidence>
<sequence length="358" mass="38231">MGAVDQSARHGGRRPGDRRRRHDGLPGALRPARPGDYLMSGTSADYVVVSVCLGVLWFVALSIADTRDPRLMGTGMDEYALVVNVTLGFFGLIAVVSYLTKFELARGYVALALPAGCALLVVWRWAVRQTLVTERTQGRARTRALVVGGHGTVTHIVNELTRNAWAPYHVVGACVPDGDEDALAGRVPIVGTIADAARAAREANVEAVLVTGSDEITPAILKRLAWDLEPTGTDLLLASALTDVAGSRVHRRPAPGLSLQYVEAPRFAGAELALKRTFDIVVGMLLVVVTSVPLVVTAVAVKATSKGPVLFRQQRVGQDGRPFTMLKFRSMAADAEARLAEVLGGEVGVFYKPKHDPG</sequence>
<dbReference type="AlphaFoldDB" id="A0A4P6EL37"/>
<dbReference type="Pfam" id="PF02397">
    <property type="entry name" value="Bac_transf"/>
    <property type="match status" value="1"/>
</dbReference>
<feature type="transmembrane region" description="Helical" evidence="3">
    <location>
        <begin position="79"/>
        <end position="99"/>
    </location>
</feature>
<protein>
    <recommendedName>
        <fullName evidence="4">Bacterial sugar transferase domain-containing protein</fullName>
    </recommendedName>
</protein>
<evidence type="ECO:0000259" key="4">
    <source>
        <dbReference type="Pfam" id="PF02397"/>
    </source>
</evidence>
<dbReference type="EMBL" id="CP035495">
    <property type="protein sequence ID" value="QAY63344.1"/>
    <property type="molecule type" value="Genomic_DNA"/>
</dbReference>
<keyword evidence="3" id="KW-1133">Transmembrane helix</keyword>
<evidence type="ECO:0000256" key="1">
    <source>
        <dbReference type="ARBA" id="ARBA00006464"/>
    </source>
</evidence>
<keyword evidence="3" id="KW-0812">Transmembrane</keyword>
<keyword evidence="3" id="KW-0472">Membrane</keyword>
<feature type="compositionally biased region" description="Basic residues" evidence="2">
    <location>
        <begin position="10"/>
        <end position="22"/>
    </location>
</feature>
<dbReference type="InterPro" id="IPR003362">
    <property type="entry name" value="Bact_transf"/>
</dbReference>
<gene>
    <name evidence="5" type="ORF">ET495_08885</name>
</gene>
<feature type="transmembrane region" description="Helical" evidence="3">
    <location>
        <begin position="46"/>
        <end position="67"/>
    </location>
</feature>
<dbReference type="KEGG" id="xyl:ET495_08885"/>
<dbReference type="PANTHER" id="PTHR30576:SF10">
    <property type="entry name" value="SLL5057 PROTEIN"/>
    <property type="match status" value="1"/>
</dbReference>
<comment type="similarity">
    <text evidence="1">Belongs to the bacterial sugar transferase family.</text>
</comment>
<dbReference type="Proteomes" id="UP000291758">
    <property type="component" value="Chromosome"/>
</dbReference>
<reference evidence="5 6" key="1">
    <citation type="submission" date="2019-01" db="EMBL/GenBank/DDBJ databases">
        <title>Genome sequencing of strain 2JSPR-7.</title>
        <authorList>
            <person name="Heo J."/>
            <person name="Kim S.-J."/>
            <person name="Kim J.-S."/>
            <person name="Hong S.-B."/>
            <person name="Kwon S.-W."/>
        </authorList>
    </citation>
    <scope>NUCLEOTIDE SEQUENCE [LARGE SCALE GENOMIC DNA]</scope>
    <source>
        <strain evidence="5 6">2JSPR-7</strain>
    </source>
</reference>
<feature type="domain" description="Bacterial sugar transferase" evidence="4">
    <location>
        <begin position="275"/>
        <end position="339"/>
    </location>
</feature>
<proteinExistence type="inferred from homology"/>
<feature type="transmembrane region" description="Helical" evidence="3">
    <location>
        <begin position="280"/>
        <end position="301"/>
    </location>
</feature>
<evidence type="ECO:0000256" key="3">
    <source>
        <dbReference type="SAM" id="Phobius"/>
    </source>
</evidence>
<keyword evidence="6" id="KW-1185">Reference proteome</keyword>
<organism evidence="5 6">
    <name type="scientific">Xylanimonas allomyrinae</name>
    <dbReference type="NCBI Taxonomy" id="2509459"/>
    <lineage>
        <taxon>Bacteria</taxon>
        <taxon>Bacillati</taxon>
        <taxon>Actinomycetota</taxon>
        <taxon>Actinomycetes</taxon>
        <taxon>Micrococcales</taxon>
        <taxon>Promicromonosporaceae</taxon>
        <taxon>Xylanimonas</taxon>
    </lineage>
</organism>
<dbReference type="OrthoDB" id="9808602at2"/>
<accession>A0A4P6EL37</accession>
<evidence type="ECO:0000313" key="5">
    <source>
        <dbReference type="EMBL" id="QAY63344.1"/>
    </source>
</evidence>
<evidence type="ECO:0000313" key="6">
    <source>
        <dbReference type="Proteomes" id="UP000291758"/>
    </source>
</evidence>
<feature type="transmembrane region" description="Helical" evidence="3">
    <location>
        <begin position="105"/>
        <end position="127"/>
    </location>
</feature>